<reference evidence="3" key="1">
    <citation type="submission" date="2016-10" db="EMBL/GenBank/DDBJ databases">
        <authorList>
            <person name="Varghese N."/>
            <person name="Submissions S."/>
        </authorList>
    </citation>
    <scope>NUCLEOTIDE SEQUENCE [LARGE SCALE GENOMIC DNA]</scope>
    <source>
        <strain evidence="3">CGMCC 1.3703</strain>
    </source>
</reference>
<feature type="domain" description="Enoyl reductase (ER)" evidence="1">
    <location>
        <begin position="12"/>
        <end position="327"/>
    </location>
</feature>
<dbReference type="SUPFAM" id="SSF50129">
    <property type="entry name" value="GroES-like"/>
    <property type="match status" value="1"/>
</dbReference>
<dbReference type="CDD" id="cd08289">
    <property type="entry name" value="MDR_yhfp_like"/>
    <property type="match status" value="1"/>
</dbReference>
<evidence type="ECO:0000259" key="1">
    <source>
        <dbReference type="SMART" id="SM00829"/>
    </source>
</evidence>
<dbReference type="SMART" id="SM00829">
    <property type="entry name" value="PKS_ER"/>
    <property type="match status" value="1"/>
</dbReference>
<dbReference type="AlphaFoldDB" id="A0A1H0G378"/>
<dbReference type="InterPro" id="IPR036291">
    <property type="entry name" value="NAD(P)-bd_dom_sf"/>
</dbReference>
<proteinExistence type="predicted"/>
<protein>
    <submittedName>
        <fullName evidence="2">Putative quinone oxidoreductase, YhdH/YhfP family</fullName>
    </submittedName>
</protein>
<accession>A0A1H0G378</accession>
<dbReference type="InterPro" id="IPR051397">
    <property type="entry name" value="Zn-ADH-like_protein"/>
</dbReference>
<name>A0A1H0G378_HALAD</name>
<dbReference type="PANTHER" id="PTHR43677">
    <property type="entry name" value="SHORT-CHAIN DEHYDROGENASE/REDUCTASE"/>
    <property type="match status" value="1"/>
</dbReference>
<dbReference type="EMBL" id="FNIZ01000002">
    <property type="protein sequence ID" value="SDO01291.1"/>
    <property type="molecule type" value="Genomic_DNA"/>
</dbReference>
<dbReference type="InterPro" id="IPR020843">
    <property type="entry name" value="ER"/>
</dbReference>
<dbReference type="STRING" id="240303.SAMN05421677_102205"/>
<dbReference type="SUPFAM" id="SSF51735">
    <property type="entry name" value="NAD(P)-binding Rossmann-fold domains"/>
    <property type="match status" value="1"/>
</dbReference>
<sequence>MTKEFKALVVNKTDEDFSVNVESLSFNDLPEGDVTIRVHYSSVNYKDGLASIPNGKIVQSYPFVPGIDLAGTVVSSDDDRYQEGDEVVVTSYELGVSHYGGYSEYARVPGDWVVPLPENMSLKEAMAFGTAGFTAALSVHRLEESGVTPEDGTILVTGATGGVGSMAVSMLAKRGYHVTASTGKESEHEYLKTLGSEEIISREEVTPEKIRPIGKQKWAGVVDPVGGKTLASVLSNTKYGGAVAVSGLTAGVEVPTTVFPFILRGVNLLGIDSVYCPKDLREKLWKRMAADLKPDDLGEIENEVTLKELPDTLSDILQGKVRGRTVVNILS</sequence>
<dbReference type="Pfam" id="PF00107">
    <property type="entry name" value="ADH_zinc_N"/>
    <property type="match status" value="1"/>
</dbReference>
<dbReference type="OrthoDB" id="9782155at2"/>
<dbReference type="Gene3D" id="3.90.180.10">
    <property type="entry name" value="Medium-chain alcohol dehydrogenases, catalytic domain"/>
    <property type="match status" value="1"/>
</dbReference>
<dbReference type="Proteomes" id="UP000198860">
    <property type="component" value="Unassembled WGS sequence"/>
</dbReference>
<evidence type="ECO:0000313" key="2">
    <source>
        <dbReference type="EMBL" id="SDO01291.1"/>
    </source>
</evidence>
<dbReference type="NCBIfam" id="TIGR02823">
    <property type="entry name" value="oxido_YhdH"/>
    <property type="match status" value="1"/>
</dbReference>
<dbReference type="InterPro" id="IPR014188">
    <property type="entry name" value="Acrylyl-CoA_reductase_AcuI"/>
</dbReference>
<dbReference type="Gene3D" id="3.40.50.720">
    <property type="entry name" value="NAD(P)-binding Rossmann-like Domain"/>
    <property type="match status" value="1"/>
</dbReference>
<dbReference type="InterPro" id="IPR011032">
    <property type="entry name" value="GroES-like_sf"/>
</dbReference>
<dbReference type="InterPro" id="IPR013149">
    <property type="entry name" value="ADH-like_C"/>
</dbReference>
<dbReference type="RefSeq" id="WP_089650976.1">
    <property type="nucleotide sequence ID" value="NZ_FNIZ01000002.1"/>
</dbReference>
<keyword evidence="3" id="KW-1185">Reference proteome</keyword>
<dbReference type="Pfam" id="PF08240">
    <property type="entry name" value="ADH_N"/>
    <property type="match status" value="1"/>
</dbReference>
<dbReference type="PANTHER" id="PTHR43677:SF1">
    <property type="entry name" value="ACRYLYL-COA REDUCTASE ACUI-RELATED"/>
    <property type="match status" value="1"/>
</dbReference>
<dbReference type="GO" id="GO:0043957">
    <property type="term" value="F:acryloyl-CoA reductase (NADPH) activity"/>
    <property type="evidence" value="ECO:0007669"/>
    <property type="project" value="TreeGrafter"/>
</dbReference>
<dbReference type="InterPro" id="IPR013154">
    <property type="entry name" value="ADH-like_N"/>
</dbReference>
<gene>
    <name evidence="2" type="ORF">SAMN05421677_102205</name>
</gene>
<evidence type="ECO:0000313" key="3">
    <source>
        <dbReference type="Proteomes" id="UP000198860"/>
    </source>
</evidence>
<organism evidence="2 3">
    <name type="scientific">Halobacillus aidingensis</name>
    <dbReference type="NCBI Taxonomy" id="240303"/>
    <lineage>
        <taxon>Bacteria</taxon>
        <taxon>Bacillati</taxon>
        <taxon>Bacillota</taxon>
        <taxon>Bacilli</taxon>
        <taxon>Bacillales</taxon>
        <taxon>Bacillaceae</taxon>
        <taxon>Halobacillus</taxon>
    </lineage>
</organism>